<gene>
    <name evidence="3" type="ORF">Bhyg_12892</name>
</gene>
<reference evidence="3" key="1">
    <citation type="submission" date="2022-07" db="EMBL/GenBank/DDBJ databases">
        <authorList>
            <person name="Trinca V."/>
            <person name="Uliana J.V.C."/>
            <person name="Torres T.T."/>
            <person name="Ward R.J."/>
            <person name="Monesi N."/>
        </authorList>
    </citation>
    <scope>NUCLEOTIDE SEQUENCE</scope>
    <source>
        <strain evidence="3">HSMRA1968</strain>
        <tissue evidence="3">Whole embryos</tissue>
    </source>
</reference>
<evidence type="ECO:0000313" key="3">
    <source>
        <dbReference type="EMBL" id="KAJ6640143.1"/>
    </source>
</evidence>
<feature type="compositionally biased region" description="Low complexity" evidence="2">
    <location>
        <begin position="269"/>
        <end position="294"/>
    </location>
</feature>
<feature type="region of interest" description="Disordered" evidence="2">
    <location>
        <begin position="613"/>
        <end position="637"/>
    </location>
</feature>
<dbReference type="Proteomes" id="UP001151699">
    <property type="component" value="Chromosome X"/>
</dbReference>
<feature type="compositionally biased region" description="Basic residues" evidence="2">
    <location>
        <begin position="213"/>
        <end position="227"/>
    </location>
</feature>
<feature type="region of interest" description="Disordered" evidence="2">
    <location>
        <begin position="149"/>
        <end position="168"/>
    </location>
</feature>
<organism evidence="3 4">
    <name type="scientific">Pseudolycoriella hygida</name>
    <dbReference type="NCBI Taxonomy" id="35572"/>
    <lineage>
        <taxon>Eukaryota</taxon>
        <taxon>Metazoa</taxon>
        <taxon>Ecdysozoa</taxon>
        <taxon>Arthropoda</taxon>
        <taxon>Hexapoda</taxon>
        <taxon>Insecta</taxon>
        <taxon>Pterygota</taxon>
        <taxon>Neoptera</taxon>
        <taxon>Endopterygota</taxon>
        <taxon>Diptera</taxon>
        <taxon>Nematocera</taxon>
        <taxon>Sciaroidea</taxon>
        <taxon>Sciaridae</taxon>
        <taxon>Pseudolycoriella</taxon>
    </lineage>
</organism>
<dbReference type="EMBL" id="WJQU01000003">
    <property type="protein sequence ID" value="KAJ6640143.1"/>
    <property type="molecule type" value="Genomic_DNA"/>
</dbReference>
<accession>A0A9Q0S1Q2</accession>
<dbReference type="AlphaFoldDB" id="A0A9Q0S1Q2"/>
<proteinExistence type="predicted"/>
<feature type="region of interest" description="Disordered" evidence="2">
    <location>
        <begin position="475"/>
        <end position="494"/>
    </location>
</feature>
<evidence type="ECO:0000256" key="2">
    <source>
        <dbReference type="SAM" id="MobiDB-lite"/>
    </source>
</evidence>
<keyword evidence="1" id="KW-0175">Coiled coil</keyword>
<name>A0A9Q0S1Q2_9DIPT</name>
<feature type="compositionally biased region" description="Polar residues" evidence="2">
    <location>
        <begin position="252"/>
        <end position="268"/>
    </location>
</feature>
<feature type="compositionally biased region" description="Basic residues" evidence="2">
    <location>
        <begin position="613"/>
        <end position="632"/>
    </location>
</feature>
<protein>
    <submittedName>
        <fullName evidence="3">Uncharacterized protein</fullName>
    </submittedName>
</protein>
<feature type="compositionally biased region" description="Low complexity" evidence="2">
    <location>
        <begin position="228"/>
        <end position="251"/>
    </location>
</feature>
<feature type="compositionally biased region" description="Polar residues" evidence="2">
    <location>
        <begin position="159"/>
        <end position="168"/>
    </location>
</feature>
<feature type="coiled-coil region" evidence="1">
    <location>
        <begin position="510"/>
        <end position="598"/>
    </location>
</feature>
<feature type="region of interest" description="Disordered" evidence="2">
    <location>
        <begin position="184"/>
        <end position="351"/>
    </location>
</feature>
<comment type="caution">
    <text evidence="3">The sequence shown here is derived from an EMBL/GenBank/DDBJ whole genome shotgun (WGS) entry which is preliminary data.</text>
</comment>
<sequence>MIKMSDCSIISIADSDVSWHTLKEEDLCKKQPTRSELQMNACSLFVQHFEDGFLKDSNELHLAKKVYVEGLKWTEKLANTTTKKSTDAPTIIFEKNGKQSPLKEDLISIHSGSSKESKMEQAESNVNHNGCTAMKETDKAVLKERNILHDNSNIERTKSSGTNIEKSKTLTKSPVNIVRAETQVKLANITQRRKTFHSSEPRRSSSSRGRSSSSRKRSSPSRRRSSSSRRQPPSSPRRSSSSRGRSKSSQRVSIQNASSSHQKLSSLHRSPSASQKNSSNSQRNPSPSQRSSSSVHRFSPYDNRHHPSPPSDRASLSSQERSEHSNKNRKRGKSPDSSHSQKKSRSSAAESQIFPESVLKYAQIMDNITAESLSSVLQNVKELPLAAQKSFSRCVNPLSNFKIPKLGQPKPVKKTNSVKPLKIDLVPKVKRLKLNPSNQHFLRGKFNVCSGKQRYTVHYQPDEIKIIAKVKKSEQKHDDVPIDASGPSEPQHSQHINPKLIQDFCAQKDDDEAIEKLKALETQQENSENKIRILEQEIEEMKELISAQVQKISELSSIVEERDRWIEEHGNEDTLSLRESQEQMIAELKAKLYNVEKSNGVLSDFLAECKAHHTGKAKPKTPKATPKPRKSKATLSDPQVVVSAANEIQGNRISPESQLRVQNISPLPSTSAQALTNPSILQSMAMDCQKRLPSEGQALVQGPNFEYCLNINSEPHSASSTASQQPTISQNTYQFNLKGQEAG</sequence>
<evidence type="ECO:0000256" key="1">
    <source>
        <dbReference type="SAM" id="Coils"/>
    </source>
</evidence>
<feature type="compositionally biased region" description="Basic and acidic residues" evidence="2">
    <location>
        <begin position="149"/>
        <end position="158"/>
    </location>
</feature>
<keyword evidence="4" id="KW-1185">Reference proteome</keyword>
<evidence type="ECO:0000313" key="4">
    <source>
        <dbReference type="Proteomes" id="UP001151699"/>
    </source>
</evidence>